<dbReference type="EMBL" id="LR134473">
    <property type="protein sequence ID" value="VEI04644.1"/>
    <property type="molecule type" value="Genomic_DNA"/>
</dbReference>
<evidence type="ECO:0000256" key="2">
    <source>
        <dbReference type="SAM" id="Phobius"/>
    </source>
</evidence>
<sequence>MRSSGRASSGGTPAPVTLTDVVGAVEPPMAFAMPDTTPLESSAVRPDAPRPDLPADPPQGYQASPHQPPLSSLVPQTGETRDPSLPFPSTGVPIQWGRHAEIDPRRPILTSGGPAGWGGSPLTGPEPSSPSSVVQSGLEPSGPAHSGAARRGSARSGSDRWAPPEPALDNGLNLAPAEPSGLWGERPELPGNRTLGALCRGLGWGLVASVVAGCLGTWLSLPALAVGWYFTWRHPVARTALLRLYGVATALALLMTILGSPTRSGWEQLRWTCWMANIAILVASMIIIDRELTPTPRTDPSQGRQGISR</sequence>
<dbReference type="AlphaFoldDB" id="A0A448P373"/>
<keyword evidence="2" id="KW-1133">Transmembrane helix</keyword>
<feature type="transmembrane region" description="Helical" evidence="2">
    <location>
        <begin position="202"/>
        <end position="230"/>
    </location>
</feature>
<evidence type="ECO:0000313" key="3">
    <source>
        <dbReference type="EMBL" id="VEI04644.1"/>
    </source>
</evidence>
<keyword evidence="2" id="KW-0812">Transmembrane</keyword>
<organism evidence="3 4">
    <name type="scientific">Acidipropionibacterium jensenii</name>
    <dbReference type="NCBI Taxonomy" id="1749"/>
    <lineage>
        <taxon>Bacteria</taxon>
        <taxon>Bacillati</taxon>
        <taxon>Actinomycetota</taxon>
        <taxon>Actinomycetes</taxon>
        <taxon>Propionibacteriales</taxon>
        <taxon>Propionibacteriaceae</taxon>
        <taxon>Acidipropionibacterium</taxon>
    </lineage>
</organism>
<keyword evidence="2" id="KW-0472">Membrane</keyword>
<evidence type="ECO:0000256" key="1">
    <source>
        <dbReference type="SAM" id="MobiDB-lite"/>
    </source>
</evidence>
<gene>
    <name evidence="3" type="ORF">NCTC13652_02877</name>
</gene>
<proteinExistence type="predicted"/>
<protein>
    <submittedName>
        <fullName evidence="3">Uncharacterized protein</fullName>
    </submittedName>
</protein>
<dbReference type="STRING" id="1122997.GCA_000425285_01986"/>
<feature type="compositionally biased region" description="Low complexity" evidence="1">
    <location>
        <begin position="129"/>
        <end position="160"/>
    </location>
</feature>
<feature type="transmembrane region" description="Helical" evidence="2">
    <location>
        <begin position="271"/>
        <end position="288"/>
    </location>
</feature>
<reference evidence="3 4" key="1">
    <citation type="submission" date="2018-12" db="EMBL/GenBank/DDBJ databases">
        <authorList>
            <consortium name="Pathogen Informatics"/>
        </authorList>
    </citation>
    <scope>NUCLEOTIDE SEQUENCE [LARGE SCALE GENOMIC DNA]</scope>
    <source>
        <strain evidence="3 4">NCTC13652</strain>
    </source>
</reference>
<feature type="compositionally biased region" description="Polar residues" evidence="1">
    <location>
        <begin position="61"/>
        <end position="78"/>
    </location>
</feature>
<feature type="region of interest" description="Disordered" evidence="1">
    <location>
        <begin position="27"/>
        <end position="186"/>
    </location>
</feature>
<name>A0A448P373_9ACTN</name>
<dbReference type="Proteomes" id="UP000277858">
    <property type="component" value="Chromosome"/>
</dbReference>
<accession>A0A448P373</accession>
<keyword evidence="4" id="KW-1185">Reference proteome</keyword>
<evidence type="ECO:0000313" key="4">
    <source>
        <dbReference type="Proteomes" id="UP000277858"/>
    </source>
</evidence>
<feature type="transmembrane region" description="Helical" evidence="2">
    <location>
        <begin position="242"/>
        <end position="259"/>
    </location>
</feature>